<feature type="transmembrane region" description="Helical" evidence="6">
    <location>
        <begin position="72"/>
        <end position="95"/>
    </location>
</feature>
<keyword evidence="2 6" id="KW-0812">Transmembrane</keyword>
<feature type="transmembrane region" description="Helical" evidence="6">
    <location>
        <begin position="41"/>
        <end position="60"/>
    </location>
</feature>
<feature type="transmembrane region" description="Helical" evidence="6">
    <location>
        <begin position="153"/>
        <end position="176"/>
    </location>
</feature>
<accession>A0ABW2BRZ4</accession>
<dbReference type="Proteomes" id="UP001596337">
    <property type="component" value="Unassembled WGS sequence"/>
</dbReference>
<dbReference type="InterPro" id="IPR047817">
    <property type="entry name" value="ABC2_TM_bact-type"/>
</dbReference>
<evidence type="ECO:0000313" key="9">
    <source>
        <dbReference type="Proteomes" id="UP001596337"/>
    </source>
</evidence>
<feature type="domain" description="ABC transmembrane type-2" evidence="7">
    <location>
        <begin position="40"/>
        <end position="276"/>
    </location>
</feature>
<evidence type="ECO:0000313" key="8">
    <source>
        <dbReference type="EMBL" id="MFC6865797.1"/>
    </source>
</evidence>
<comment type="subcellular location">
    <subcellularLocation>
        <location evidence="6">Cell membrane</location>
        <topology evidence="6">Multi-pass membrane protein</topology>
    </subcellularLocation>
    <subcellularLocation>
        <location evidence="1">Membrane</location>
        <topology evidence="1">Multi-pass membrane protein</topology>
    </subcellularLocation>
</comment>
<name>A0ABW2BRZ4_9PSEU</name>
<reference evidence="9" key="1">
    <citation type="journal article" date="2019" name="Int. J. Syst. Evol. Microbiol.">
        <title>The Global Catalogue of Microorganisms (GCM) 10K type strain sequencing project: providing services to taxonomists for standard genome sequencing and annotation.</title>
        <authorList>
            <consortium name="The Broad Institute Genomics Platform"/>
            <consortium name="The Broad Institute Genome Sequencing Center for Infectious Disease"/>
            <person name="Wu L."/>
            <person name="Ma J."/>
        </authorList>
    </citation>
    <scope>NUCLEOTIDE SEQUENCE [LARGE SCALE GENOMIC DNA]</scope>
    <source>
        <strain evidence="9">KCTC 32255</strain>
    </source>
</reference>
<sequence>MTALTLAPPRGGFGDAITRGLRDGGVVTWRNLMNVRRNPELLLGATLQPIMFVLLFAYVFGGSFGGGAYREFLMGGIFAQTVAFNSSFTTIGMANDLQKGVIDRFRSLPMSRMAVLLGRTTADLVVNMLGLVVMSLCGLIVGWRIRGSFADAVLGFAVLLLFGFVMSWIGAFVGMLAGKVEVAQSAGFIWMFPVTFISSVFVVQTTLPGPLRTFAEWNPVTAVADSVRGLFGNPPLPGFERPDGWPAENATLYAILCCIAIFAVFAPLAVAKYRKVASK</sequence>
<dbReference type="PROSITE" id="PS51012">
    <property type="entry name" value="ABC_TM2"/>
    <property type="match status" value="1"/>
</dbReference>
<dbReference type="InterPro" id="IPR013525">
    <property type="entry name" value="ABC2_TM"/>
</dbReference>
<dbReference type="InterPro" id="IPR051784">
    <property type="entry name" value="Nod_factor_ABC_transporter"/>
</dbReference>
<dbReference type="InterPro" id="IPR000412">
    <property type="entry name" value="ABC_2_transport"/>
</dbReference>
<feature type="transmembrane region" description="Helical" evidence="6">
    <location>
        <begin position="250"/>
        <end position="271"/>
    </location>
</feature>
<keyword evidence="4 6" id="KW-0472">Membrane</keyword>
<dbReference type="PIRSF" id="PIRSF006648">
    <property type="entry name" value="DrrB"/>
    <property type="match status" value="1"/>
</dbReference>
<protein>
    <recommendedName>
        <fullName evidence="6">Transport permease protein</fullName>
    </recommendedName>
</protein>
<organism evidence="8 9">
    <name type="scientific">Haloechinothrix salitolerans</name>
    <dbReference type="NCBI Taxonomy" id="926830"/>
    <lineage>
        <taxon>Bacteria</taxon>
        <taxon>Bacillati</taxon>
        <taxon>Actinomycetota</taxon>
        <taxon>Actinomycetes</taxon>
        <taxon>Pseudonocardiales</taxon>
        <taxon>Pseudonocardiaceae</taxon>
        <taxon>Haloechinothrix</taxon>
    </lineage>
</organism>
<keyword evidence="6" id="KW-1003">Cell membrane</keyword>
<evidence type="ECO:0000256" key="6">
    <source>
        <dbReference type="RuleBase" id="RU361157"/>
    </source>
</evidence>
<dbReference type="RefSeq" id="WP_345403600.1">
    <property type="nucleotide sequence ID" value="NZ_BAABLA010000115.1"/>
</dbReference>
<evidence type="ECO:0000256" key="5">
    <source>
        <dbReference type="ARBA" id="ARBA00023251"/>
    </source>
</evidence>
<feature type="transmembrane region" description="Helical" evidence="6">
    <location>
        <begin position="116"/>
        <end position="141"/>
    </location>
</feature>
<feature type="transmembrane region" description="Helical" evidence="6">
    <location>
        <begin position="188"/>
        <end position="207"/>
    </location>
</feature>
<keyword evidence="3 6" id="KW-1133">Transmembrane helix</keyword>
<evidence type="ECO:0000256" key="1">
    <source>
        <dbReference type="ARBA" id="ARBA00004141"/>
    </source>
</evidence>
<dbReference type="Pfam" id="PF01061">
    <property type="entry name" value="ABC2_membrane"/>
    <property type="match status" value="1"/>
</dbReference>
<gene>
    <name evidence="8" type="ORF">ACFQGD_01415</name>
</gene>
<dbReference type="PANTHER" id="PTHR43229:SF2">
    <property type="entry name" value="NODULATION PROTEIN J"/>
    <property type="match status" value="1"/>
</dbReference>
<keyword evidence="5" id="KW-0046">Antibiotic resistance</keyword>
<comment type="caution">
    <text evidence="8">The sequence shown here is derived from an EMBL/GenBank/DDBJ whole genome shotgun (WGS) entry which is preliminary data.</text>
</comment>
<evidence type="ECO:0000256" key="2">
    <source>
        <dbReference type="ARBA" id="ARBA00022692"/>
    </source>
</evidence>
<keyword evidence="6" id="KW-0813">Transport</keyword>
<proteinExistence type="inferred from homology"/>
<dbReference type="EMBL" id="JBHSXX010000001">
    <property type="protein sequence ID" value="MFC6865797.1"/>
    <property type="molecule type" value="Genomic_DNA"/>
</dbReference>
<evidence type="ECO:0000256" key="3">
    <source>
        <dbReference type="ARBA" id="ARBA00022989"/>
    </source>
</evidence>
<evidence type="ECO:0000259" key="7">
    <source>
        <dbReference type="PROSITE" id="PS51012"/>
    </source>
</evidence>
<keyword evidence="9" id="KW-1185">Reference proteome</keyword>
<dbReference type="PANTHER" id="PTHR43229">
    <property type="entry name" value="NODULATION PROTEIN J"/>
    <property type="match status" value="1"/>
</dbReference>
<comment type="similarity">
    <text evidence="6">Belongs to the ABC-2 integral membrane protein family.</text>
</comment>
<evidence type="ECO:0000256" key="4">
    <source>
        <dbReference type="ARBA" id="ARBA00023136"/>
    </source>
</evidence>